<name>A0ABN8ZIH4_RANTA</name>
<dbReference type="Proteomes" id="UP001176941">
    <property type="component" value="Chromosome 33"/>
</dbReference>
<accession>A0ABN8ZIH4</accession>
<reference evidence="1" key="1">
    <citation type="submission" date="2023-04" db="EMBL/GenBank/DDBJ databases">
        <authorList>
            <consortium name="ELIXIR-Norway"/>
        </authorList>
    </citation>
    <scope>NUCLEOTIDE SEQUENCE [LARGE SCALE GENOMIC DNA]</scope>
</reference>
<proteinExistence type="predicted"/>
<evidence type="ECO:0000313" key="2">
    <source>
        <dbReference type="Proteomes" id="UP001176941"/>
    </source>
</evidence>
<protein>
    <submittedName>
        <fullName evidence="1">Uncharacterized protein</fullName>
    </submittedName>
</protein>
<keyword evidence="2" id="KW-1185">Reference proteome</keyword>
<organism evidence="1 2">
    <name type="scientific">Rangifer tarandus platyrhynchus</name>
    <name type="common">Svalbard reindeer</name>
    <dbReference type="NCBI Taxonomy" id="3082113"/>
    <lineage>
        <taxon>Eukaryota</taxon>
        <taxon>Metazoa</taxon>
        <taxon>Chordata</taxon>
        <taxon>Craniata</taxon>
        <taxon>Vertebrata</taxon>
        <taxon>Euteleostomi</taxon>
        <taxon>Mammalia</taxon>
        <taxon>Eutheria</taxon>
        <taxon>Laurasiatheria</taxon>
        <taxon>Artiodactyla</taxon>
        <taxon>Ruminantia</taxon>
        <taxon>Pecora</taxon>
        <taxon>Cervidae</taxon>
        <taxon>Odocoileinae</taxon>
        <taxon>Rangifer</taxon>
    </lineage>
</organism>
<gene>
    <name evidence="1" type="ORF">MRATA1EN1_LOCUS21738</name>
</gene>
<dbReference type="EMBL" id="OX459969">
    <property type="protein sequence ID" value="CAI9172776.1"/>
    <property type="molecule type" value="Genomic_DNA"/>
</dbReference>
<evidence type="ECO:0000313" key="1">
    <source>
        <dbReference type="EMBL" id="CAI9172776.1"/>
    </source>
</evidence>
<sequence length="96" mass="10640">MCNPAAAPPRLSASQNSRWHVLGDDAHERLICRSPLTGLCPLGPSELLPERQGCRQGRGAGGLAGWHRQWHLKLRDQFLESREGGREGRKDVHLPS</sequence>